<dbReference type="Gene3D" id="3.40.50.2300">
    <property type="match status" value="1"/>
</dbReference>
<gene>
    <name evidence="3" type="ORF">KS407_05150</name>
</gene>
<dbReference type="PANTHER" id="PTHR43228:SF1">
    <property type="entry name" value="TWO-COMPONENT RESPONSE REGULATOR ARR22"/>
    <property type="match status" value="1"/>
</dbReference>
<dbReference type="RefSeq" id="WP_088074562.1">
    <property type="nucleotide sequence ID" value="NZ_JAHQCR010000021.1"/>
</dbReference>
<evidence type="ECO:0000256" key="1">
    <source>
        <dbReference type="PROSITE-ProRule" id="PRU00169"/>
    </source>
</evidence>
<dbReference type="EMBL" id="JAHQCR010000021">
    <property type="protein sequence ID" value="MBU9720834.1"/>
    <property type="molecule type" value="Genomic_DNA"/>
</dbReference>
<dbReference type="SUPFAM" id="SSF52172">
    <property type="entry name" value="CheY-like"/>
    <property type="match status" value="1"/>
</dbReference>
<feature type="domain" description="Response regulatory" evidence="2">
    <location>
        <begin position="5"/>
        <end position="120"/>
    </location>
</feature>
<dbReference type="Proteomes" id="UP000790580">
    <property type="component" value="Unassembled WGS sequence"/>
</dbReference>
<dbReference type="InterPro" id="IPR001789">
    <property type="entry name" value="Sig_transdc_resp-reg_receiver"/>
</dbReference>
<reference evidence="3 4" key="1">
    <citation type="submission" date="2021-06" db="EMBL/GenBank/DDBJ databases">
        <title>Bacillus sp. RD4P76, an endophyte from a halophyte.</title>
        <authorList>
            <person name="Sun J.-Q."/>
        </authorList>
    </citation>
    <scope>NUCLEOTIDE SEQUENCE [LARGE SCALE GENOMIC DNA]</scope>
    <source>
        <strain evidence="3 4">JCM 17098</strain>
    </source>
</reference>
<sequence length="129" mass="14248">MDKLSILVCDDSETVRNQMVDCLKKIGITDISEAKDGVEAVDICHAVRPNLVFMDIIMPKKDGIAALKEIHQAYPEIKIIMASSTSGQAHLKNSIHLGAYGFIQKPIEESILKEIIKKLLNGADYPSRV</sequence>
<keyword evidence="1" id="KW-0597">Phosphoprotein</keyword>
<evidence type="ECO:0000313" key="3">
    <source>
        <dbReference type="EMBL" id="MBU9720834.1"/>
    </source>
</evidence>
<feature type="modified residue" description="4-aspartylphosphate" evidence="1">
    <location>
        <position position="55"/>
    </location>
</feature>
<keyword evidence="4" id="KW-1185">Reference proteome</keyword>
<dbReference type="Pfam" id="PF00072">
    <property type="entry name" value="Response_reg"/>
    <property type="match status" value="1"/>
</dbReference>
<accession>A0ABS6JQL6</accession>
<protein>
    <submittedName>
        <fullName evidence="3">Response regulator</fullName>
    </submittedName>
</protein>
<organism evidence="3 4">
    <name type="scientific">Evansella alkalicola</name>
    <dbReference type="NCBI Taxonomy" id="745819"/>
    <lineage>
        <taxon>Bacteria</taxon>
        <taxon>Bacillati</taxon>
        <taxon>Bacillota</taxon>
        <taxon>Bacilli</taxon>
        <taxon>Bacillales</taxon>
        <taxon>Bacillaceae</taxon>
        <taxon>Evansella</taxon>
    </lineage>
</organism>
<dbReference type="PROSITE" id="PS50110">
    <property type="entry name" value="RESPONSE_REGULATORY"/>
    <property type="match status" value="1"/>
</dbReference>
<dbReference type="PANTHER" id="PTHR43228">
    <property type="entry name" value="TWO-COMPONENT RESPONSE REGULATOR"/>
    <property type="match status" value="1"/>
</dbReference>
<dbReference type="InterPro" id="IPR011006">
    <property type="entry name" value="CheY-like_superfamily"/>
</dbReference>
<evidence type="ECO:0000313" key="4">
    <source>
        <dbReference type="Proteomes" id="UP000790580"/>
    </source>
</evidence>
<proteinExistence type="predicted"/>
<comment type="caution">
    <text evidence="3">The sequence shown here is derived from an EMBL/GenBank/DDBJ whole genome shotgun (WGS) entry which is preliminary data.</text>
</comment>
<dbReference type="SMART" id="SM00448">
    <property type="entry name" value="REC"/>
    <property type="match status" value="1"/>
</dbReference>
<name>A0ABS6JQL6_9BACI</name>
<dbReference type="InterPro" id="IPR052048">
    <property type="entry name" value="ST_Response_Regulator"/>
</dbReference>
<evidence type="ECO:0000259" key="2">
    <source>
        <dbReference type="PROSITE" id="PS50110"/>
    </source>
</evidence>